<accession>A0ABD3ES84</accession>
<dbReference type="AlphaFoldDB" id="A0ABD3ES84"/>
<sequence>MANFRQPLSARPERAFSPSAQPYPSLAGKSQGDSPSSQIRKPATRWKGKFVDLPPPPSSRKRSAPAYSRARKMGRSEDFSDAWGEKSSSPSFSICENRAESKRLLASLDLPTDLDVFGGLDPEKRSDEIYFHLAKIFALASTSHVSSISLTEEVSHLRLQEEKLRSELLVADRKTDRFCTPGLAW</sequence>
<comment type="caution">
    <text evidence="2">The sequence shown here is derived from an EMBL/GenBank/DDBJ whole genome shotgun (WGS) entry which is preliminary data.</text>
</comment>
<proteinExistence type="predicted"/>
<evidence type="ECO:0000256" key="1">
    <source>
        <dbReference type="SAM" id="MobiDB-lite"/>
    </source>
</evidence>
<name>A0ABD3ES84_9LAMI</name>
<evidence type="ECO:0000313" key="2">
    <source>
        <dbReference type="EMBL" id="KAL3656096.1"/>
    </source>
</evidence>
<dbReference type="EMBL" id="JAVIJP010000001">
    <property type="protein sequence ID" value="KAL3656096.1"/>
    <property type="molecule type" value="Genomic_DNA"/>
</dbReference>
<feature type="region of interest" description="Disordered" evidence="1">
    <location>
        <begin position="1"/>
        <end position="92"/>
    </location>
</feature>
<keyword evidence="3" id="KW-1185">Reference proteome</keyword>
<organism evidence="2 3">
    <name type="scientific">Castilleja foliolosa</name>
    <dbReference type="NCBI Taxonomy" id="1961234"/>
    <lineage>
        <taxon>Eukaryota</taxon>
        <taxon>Viridiplantae</taxon>
        <taxon>Streptophyta</taxon>
        <taxon>Embryophyta</taxon>
        <taxon>Tracheophyta</taxon>
        <taxon>Spermatophyta</taxon>
        <taxon>Magnoliopsida</taxon>
        <taxon>eudicotyledons</taxon>
        <taxon>Gunneridae</taxon>
        <taxon>Pentapetalae</taxon>
        <taxon>asterids</taxon>
        <taxon>lamiids</taxon>
        <taxon>Lamiales</taxon>
        <taxon>Orobanchaceae</taxon>
        <taxon>Pedicularideae</taxon>
        <taxon>Castillejinae</taxon>
        <taxon>Castilleja</taxon>
    </lineage>
</organism>
<reference evidence="3" key="1">
    <citation type="journal article" date="2024" name="IScience">
        <title>Strigolactones Initiate the Formation of Haustorium-like Structures in Castilleja.</title>
        <authorList>
            <person name="Buerger M."/>
            <person name="Peterson D."/>
            <person name="Chory J."/>
        </authorList>
    </citation>
    <scope>NUCLEOTIDE SEQUENCE [LARGE SCALE GENOMIC DNA]</scope>
</reference>
<protein>
    <submittedName>
        <fullName evidence="2">Uncharacterized protein</fullName>
    </submittedName>
</protein>
<evidence type="ECO:0000313" key="3">
    <source>
        <dbReference type="Proteomes" id="UP001632038"/>
    </source>
</evidence>
<gene>
    <name evidence="2" type="ORF">CASFOL_000492</name>
</gene>
<dbReference type="Proteomes" id="UP001632038">
    <property type="component" value="Unassembled WGS sequence"/>
</dbReference>
<feature type="compositionally biased region" description="Basic residues" evidence="1">
    <location>
        <begin position="59"/>
        <end position="73"/>
    </location>
</feature>